<evidence type="ECO:0000313" key="3">
    <source>
        <dbReference type="Proteomes" id="UP000282876"/>
    </source>
</evidence>
<comment type="similarity">
    <text evidence="1">Belongs to the PDCD5 family.</text>
</comment>
<evidence type="ECO:0000313" key="2">
    <source>
        <dbReference type="EMBL" id="RVD92297.1"/>
    </source>
</evidence>
<accession>A0A437AMP8</accession>
<dbReference type="GO" id="GO:0003677">
    <property type="term" value="F:DNA binding"/>
    <property type="evidence" value="ECO:0007669"/>
    <property type="project" value="InterPro"/>
</dbReference>
<comment type="caution">
    <text evidence="2">The sequence shown here is derived from an EMBL/GenBank/DDBJ whole genome shotgun (WGS) entry which is preliminary data.</text>
</comment>
<reference evidence="2 3" key="1">
    <citation type="submission" date="2018-10" db="EMBL/GenBank/DDBJ databases">
        <title>Draft genome sequence of the microsporidian Tubulinosema ratisbonensis.</title>
        <authorList>
            <person name="Polonais V."/>
            <person name="Peyretaillade E."/>
            <person name="Niehus S."/>
            <person name="Wawrzyniak I."/>
            <person name="Franchet A."/>
            <person name="Gaspin C."/>
            <person name="Reichstadt M."/>
            <person name="Belser C."/>
            <person name="Labadie K."/>
            <person name="Delbac F."/>
            <person name="Ferrandon D."/>
        </authorList>
    </citation>
    <scope>NUCLEOTIDE SEQUENCE [LARGE SCALE GENOMIC DNA]</scope>
    <source>
        <strain evidence="2 3">Franzen</strain>
    </source>
</reference>
<evidence type="ECO:0000256" key="1">
    <source>
        <dbReference type="ARBA" id="ARBA00010490"/>
    </source>
</evidence>
<dbReference type="Proteomes" id="UP000282876">
    <property type="component" value="Unassembled WGS sequence"/>
</dbReference>
<dbReference type="EMBL" id="RCSS01000252">
    <property type="protein sequence ID" value="RVD92297.1"/>
    <property type="molecule type" value="Genomic_DNA"/>
</dbReference>
<protein>
    <submittedName>
        <fullName evidence="2">Pdcd5 programmed cell death 5 protein</fullName>
    </submittedName>
</protein>
<dbReference type="Pfam" id="PF01984">
    <property type="entry name" value="dsDNA_bind"/>
    <property type="match status" value="1"/>
</dbReference>
<organism evidence="2 3">
    <name type="scientific">Tubulinosema ratisbonensis</name>
    <dbReference type="NCBI Taxonomy" id="291195"/>
    <lineage>
        <taxon>Eukaryota</taxon>
        <taxon>Fungi</taxon>
        <taxon>Fungi incertae sedis</taxon>
        <taxon>Microsporidia</taxon>
        <taxon>Tubulinosematoidea</taxon>
        <taxon>Tubulinosematidae</taxon>
        <taxon>Tubulinosema</taxon>
    </lineage>
</organism>
<keyword evidence="3" id="KW-1185">Reference proteome</keyword>
<dbReference type="Gene3D" id="1.10.8.140">
    <property type="entry name" value="PDCD5-like"/>
    <property type="match status" value="1"/>
</dbReference>
<sequence length="83" mass="10047">MSYDDLLPRILSKDSLDRLNRIKILNKTEGIKLESLVINKFNVTRRFISDDEFMEIVNENEKQKQKMEVVYKRRNRDDDLEEI</sequence>
<dbReference type="SUPFAM" id="SSF46950">
    <property type="entry name" value="Double-stranded DNA-binding domain"/>
    <property type="match status" value="1"/>
</dbReference>
<dbReference type="VEuPathDB" id="MicrosporidiaDB:TUBRATIS_11910"/>
<gene>
    <name evidence="2" type="ORF">TUBRATIS_11910</name>
</gene>
<dbReference type="InterPro" id="IPR002836">
    <property type="entry name" value="PDCD5-like"/>
</dbReference>
<proteinExistence type="inferred from homology"/>
<dbReference type="AlphaFoldDB" id="A0A437AMP8"/>
<dbReference type="InterPro" id="IPR036883">
    <property type="entry name" value="PDCD5-like_sf"/>
</dbReference>
<name>A0A437AMP8_9MICR</name>
<dbReference type="OrthoDB" id="2188718at2759"/>